<comment type="similarity">
    <text evidence="7">Belongs to the transglycosylase MltG family.</text>
</comment>
<feature type="site" description="Important for catalytic activity" evidence="7">
    <location>
        <position position="243"/>
    </location>
</feature>
<dbReference type="PANTHER" id="PTHR30518">
    <property type="entry name" value="ENDOLYTIC MUREIN TRANSGLYCOSYLASE"/>
    <property type="match status" value="1"/>
</dbReference>
<evidence type="ECO:0000256" key="6">
    <source>
        <dbReference type="ARBA" id="ARBA00023316"/>
    </source>
</evidence>
<name>A0A0R2KH95_9LACO</name>
<evidence type="ECO:0000256" key="7">
    <source>
        <dbReference type="HAMAP-Rule" id="MF_02065"/>
    </source>
</evidence>
<dbReference type="PANTHER" id="PTHR30518:SF2">
    <property type="entry name" value="ENDOLYTIC MUREIN TRANSGLYCOSYLASE"/>
    <property type="match status" value="1"/>
</dbReference>
<evidence type="ECO:0000256" key="2">
    <source>
        <dbReference type="ARBA" id="ARBA00022692"/>
    </source>
</evidence>
<keyword evidence="2 7" id="KW-0812">Transmembrane</keyword>
<feature type="transmembrane region" description="Helical" evidence="7">
    <location>
        <begin position="12"/>
        <end position="34"/>
    </location>
</feature>
<dbReference type="STRING" id="1122146.IV53_GL000722"/>
<dbReference type="NCBIfam" id="TIGR00247">
    <property type="entry name" value="endolytic transglycosylase MltG"/>
    <property type="match status" value="1"/>
</dbReference>
<evidence type="ECO:0000313" key="9">
    <source>
        <dbReference type="Proteomes" id="UP000051500"/>
    </source>
</evidence>
<dbReference type="eggNOG" id="COG1559">
    <property type="taxonomic scope" value="Bacteria"/>
</dbReference>
<evidence type="ECO:0000313" key="8">
    <source>
        <dbReference type="EMBL" id="KRN88754.1"/>
    </source>
</evidence>
<dbReference type="CDD" id="cd08010">
    <property type="entry name" value="MltG_like"/>
    <property type="match status" value="1"/>
</dbReference>
<proteinExistence type="inferred from homology"/>
<evidence type="ECO:0000256" key="3">
    <source>
        <dbReference type="ARBA" id="ARBA00022989"/>
    </source>
</evidence>
<dbReference type="GO" id="GO:0009252">
    <property type="term" value="P:peptidoglycan biosynthetic process"/>
    <property type="evidence" value="ECO:0007669"/>
    <property type="project" value="UniProtKB-UniRule"/>
</dbReference>
<dbReference type="GO" id="GO:0008932">
    <property type="term" value="F:lytic endotransglycosylase activity"/>
    <property type="evidence" value="ECO:0007669"/>
    <property type="project" value="UniProtKB-UniRule"/>
</dbReference>
<dbReference type="EMBL" id="JQBZ01000025">
    <property type="protein sequence ID" value="KRN88754.1"/>
    <property type="molecule type" value="Genomic_DNA"/>
</dbReference>
<dbReference type="InterPro" id="IPR003770">
    <property type="entry name" value="MLTG-like"/>
</dbReference>
<organism evidence="8 9">
    <name type="scientific">Ligilactobacillus ceti DSM 22408</name>
    <dbReference type="NCBI Taxonomy" id="1122146"/>
    <lineage>
        <taxon>Bacteria</taxon>
        <taxon>Bacillati</taxon>
        <taxon>Bacillota</taxon>
        <taxon>Bacilli</taxon>
        <taxon>Lactobacillales</taxon>
        <taxon>Lactobacillaceae</taxon>
        <taxon>Ligilactobacillus</taxon>
    </lineage>
</organism>
<keyword evidence="6 7" id="KW-0961">Cell wall biogenesis/degradation</keyword>
<dbReference type="HAMAP" id="MF_02065">
    <property type="entry name" value="MltG"/>
    <property type="match status" value="1"/>
</dbReference>
<evidence type="ECO:0000256" key="5">
    <source>
        <dbReference type="ARBA" id="ARBA00023239"/>
    </source>
</evidence>
<dbReference type="Pfam" id="PF02618">
    <property type="entry name" value="YceG"/>
    <property type="match status" value="1"/>
</dbReference>
<dbReference type="Gene3D" id="3.30.1490.480">
    <property type="entry name" value="Endolytic murein transglycosylase"/>
    <property type="match status" value="1"/>
</dbReference>
<sequence length="363" mass="41166">MEKENKSGQKKILTIIIGIIVLAGVILGVGYGFLKVQQKPLNPNSKKEIEINVPYNSSSQEIGNLLVDKKIIKNEFAFKVYLKTHHINELKAGYYMFSPAMDLVTITQKLTKGGSPHSLIGKKIVVYEGSSILQVAKEIEVKTKYTSQEFLNAVQDEHLINELAQKYPQLLGSAMQATNVRYRLEGYLFPATYHFYRKETLQELIKEMVAKTNTELKPYYAEIAKQGWKVQDLMALASIVQYEGGSHKDDARKIAGVFLNRVEIGMPLQSDVTVHYALNKPQDQLSYADLKVDSPYNLYIHRGYGPGPIDNPGLKAIKAVLNPMDRDKKYIYFIANIKTGKVYYSKTFAQHQELTQKLSKYND</sequence>
<keyword evidence="4 7" id="KW-0472">Membrane</keyword>
<comment type="subcellular location">
    <subcellularLocation>
        <location evidence="7">Cell membrane</location>
        <topology evidence="7">Single-pass membrane protein</topology>
    </subcellularLocation>
</comment>
<comment type="function">
    <text evidence="7">Functions as a peptidoglycan terminase that cleaves nascent peptidoglycan strands endolytically to terminate their elongation.</text>
</comment>
<dbReference type="AlphaFoldDB" id="A0A0R2KH95"/>
<dbReference type="PATRIC" id="fig|1122146.4.peg.752"/>
<dbReference type="Proteomes" id="UP000051500">
    <property type="component" value="Unassembled WGS sequence"/>
</dbReference>
<gene>
    <name evidence="7" type="primary">mltG</name>
    <name evidence="8" type="ORF">IV53_GL000722</name>
</gene>
<keyword evidence="3 7" id="KW-1133">Transmembrane helix</keyword>
<evidence type="ECO:0000256" key="1">
    <source>
        <dbReference type="ARBA" id="ARBA00022475"/>
    </source>
</evidence>
<dbReference type="GO" id="GO:0071555">
    <property type="term" value="P:cell wall organization"/>
    <property type="evidence" value="ECO:0007669"/>
    <property type="project" value="UniProtKB-KW"/>
</dbReference>
<accession>A0A0R2KH95</accession>
<dbReference type="GO" id="GO:0005886">
    <property type="term" value="C:plasma membrane"/>
    <property type="evidence" value="ECO:0007669"/>
    <property type="project" value="UniProtKB-SubCell"/>
</dbReference>
<dbReference type="RefSeq" id="WP_027107164.1">
    <property type="nucleotide sequence ID" value="NZ_JQBZ01000025.1"/>
</dbReference>
<keyword evidence="1 7" id="KW-1003">Cell membrane</keyword>
<comment type="caution">
    <text evidence="8">The sequence shown here is derived from an EMBL/GenBank/DDBJ whole genome shotgun (WGS) entry which is preliminary data.</text>
</comment>
<reference evidence="8 9" key="1">
    <citation type="journal article" date="2015" name="Genome Announc.">
        <title>Expanding the biotechnology potential of lactobacilli through comparative genomics of 213 strains and associated genera.</title>
        <authorList>
            <person name="Sun Z."/>
            <person name="Harris H.M."/>
            <person name="McCann A."/>
            <person name="Guo C."/>
            <person name="Argimon S."/>
            <person name="Zhang W."/>
            <person name="Yang X."/>
            <person name="Jeffery I.B."/>
            <person name="Cooney J.C."/>
            <person name="Kagawa T.F."/>
            <person name="Liu W."/>
            <person name="Song Y."/>
            <person name="Salvetti E."/>
            <person name="Wrobel A."/>
            <person name="Rasinkangas P."/>
            <person name="Parkhill J."/>
            <person name="Rea M.C."/>
            <person name="O'Sullivan O."/>
            <person name="Ritari J."/>
            <person name="Douillard F.P."/>
            <person name="Paul Ross R."/>
            <person name="Yang R."/>
            <person name="Briner A.E."/>
            <person name="Felis G.E."/>
            <person name="de Vos W.M."/>
            <person name="Barrangou R."/>
            <person name="Klaenhammer T.R."/>
            <person name="Caufield P.W."/>
            <person name="Cui Y."/>
            <person name="Zhang H."/>
            <person name="O'Toole P.W."/>
        </authorList>
    </citation>
    <scope>NUCLEOTIDE SEQUENCE [LARGE SCALE GENOMIC DNA]</scope>
    <source>
        <strain evidence="8 9">DSM 22408</strain>
    </source>
</reference>
<protein>
    <recommendedName>
        <fullName evidence="7">Endolytic murein transglycosylase</fullName>
        <ecNumber evidence="7">4.2.2.29</ecNumber>
    </recommendedName>
    <alternativeName>
        <fullName evidence="7">Peptidoglycan lytic transglycosylase</fullName>
    </alternativeName>
    <alternativeName>
        <fullName evidence="7">Peptidoglycan polymerization terminase</fullName>
    </alternativeName>
</protein>
<comment type="catalytic activity">
    <reaction evidence="7">
        <text>a peptidoglycan chain = a peptidoglycan chain with N-acetyl-1,6-anhydromuramyl-[peptide] at the reducing end + a peptidoglycan chain with N-acetylglucosamine at the non-reducing end.</text>
        <dbReference type="EC" id="4.2.2.29"/>
    </reaction>
</comment>
<keyword evidence="5 7" id="KW-0456">Lyase</keyword>
<evidence type="ECO:0000256" key="4">
    <source>
        <dbReference type="ARBA" id="ARBA00023136"/>
    </source>
</evidence>
<dbReference type="OrthoDB" id="9814591at2"/>
<keyword evidence="9" id="KW-1185">Reference proteome</keyword>
<dbReference type="EC" id="4.2.2.29" evidence="7"/>